<evidence type="ECO:0000256" key="1">
    <source>
        <dbReference type="SAM" id="MobiDB-lite"/>
    </source>
</evidence>
<name>A0ABQ0YTE2_9NOCA</name>
<accession>A0ABQ0YTE2</accession>
<sequence length="146" mass="15672">MPLPRALARFNRVVTNRLARPVAGHLPLTAVIEHRGRRTGRRYRTPVLVFGRDGGYRIALTYGPRTDWVRNVLAAGGCTLHTRGRRIDLVDPVLGRDPAVRWAPPGVRTVLRATGSVEYLDAAVAPSAARPGPPAPPGPAGPAPIT</sequence>
<dbReference type="Gene3D" id="2.30.110.10">
    <property type="entry name" value="Electron Transport, Fmn-binding Protein, Chain A"/>
    <property type="match status" value="1"/>
</dbReference>
<evidence type="ECO:0000313" key="3">
    <source>
        <dbReference type="Proteomes" id="UP000325466"/>
    </source>
</evidence>
<dbReference type="Proteomes" id="UP000325466">
    <property type="component" value="Unassembled WGS sequence"/>
</dbReference>
<evidence type="ECO:0008006" key="4">
    <source>
        <dbReference type="Google" id="ProtNLM"/>
    </source>
</evidence>
<protein>
    <recommendedName>
        <fullName evidence="4">Nitroreductase family deazaflavin-dependent oxidoreductase</fullName>
    </recommendedName>
</protein>
<dbReference type="RefSeq" id="WP_029543758.1">
    <property type="nucleotide sequence ID" value="NZ_BAAAYP010000011.1"/>
</dbReference>
<proteinExistence type="predicted"/>
<dbReference type="InterPro" id="IPR012349">
    <property type="entry name" value="Split_barrel_FMN-bd"/>
</dbReference>
<keyword evidence="3" id="KW-1185">Reference proteome</keyword>
<evidence type="ECO:0000313" key="2">
    <source>
        <dbReference type="EMBL" id="GES39874.1"/>
    </source>
</evidence>
<dbReference type="Pfam" id="PF04075">
    <property type="entry name" value="F420H2_quin_red"/>
    <property type="match status" value="1"/>
</dbReference>
<comment type="caution">
    <text evidence="2">The sequence shown here is derived from an EMBL/GenBank/DDBJ whole genome shotgun (WGS) entry which is preliminary data.</text>
</comment>
<dbReference type="NCBIfam" id="TIGR00026">
    <property type="entry name" value="hi_GC_TIGR00026"/>
    <property type="match status" value="1"/>
</dbReference>
<dbReference type="EMBL" id="BLAH01000135">
    <property type="protein sequence ID" value="GES39874.1"/>
    <property type="molecule type" value="Genomic_DNA"/>
</dbReference>
<feature type="region of interest" description="Disordered" evidence="1">
    <location>
        <begin position="126"/>
        <end position="146"/>
    </location>
</feature>
<feature type="compositionally biased region" description="Pro residues" evidence="1">
    <location>
        <begin position="131"/>
        <end position="146"/>
    </location>
</feature>
<organism evidence="2 3">
    <name type="scientific">Rhodococcus aetherivorans</name>
    <dbReference type="NCBI Taxonomy" id="191292"/>
    <lineage>
        <taxon>Bacteria</taxon>
        <taxon>Bacillati</taxon>
        <taxon>Actinomycetota</taxon>
        <taxon>Actinomycetes</taxon>
        <taxon>Mycobacteriales</taxon>
        <taxon>Nocardiaceae</taxon>
        <taxon>Rhodococcus</taxon>
    </lineage>
</organism>
<gene>
    <name evidence="2" type="ORF">RAJCM14343_5152</name>
</gene>
<dbReference type="InterPro" id="IPR004378">
    <property type="entry name" value="F420H2_quin_Rdtase"/>
</dbReference>
<reference evidence="2 3" key="1">
    <citation type="journal article" date="2018" name="Biodegradation">
        <title>1,4-Dioxane degradation characteristics of Rhodococcus aetherivorans JCM 14343.</title>
        <authorList>
            <person name="Inoue D."/>
            <person name="Tsunoda T."/>
            <person name="Yamamoto N."/>
            <person name="Ike M."/>
            <person name="Sei K."/>
        </authorList>
    </citation>
    <scope>NUCLEOTIDE SEQUENCE [LARGE SCALE GENOMIC DNA]</scope>
    <source>
        <strain evidence="2 3">JCM 14343</strain>
    </source>
</reference>